<evidence type="ECO:0000259" key="3">
    <source>
        <dbReference type="PROSITE" id="PS50118"/>
    </source>
</evidence>
<dbReference type="Proteomes" id="UP001273209">
    <property type="component" value="Unassembled WGS sequence"/>
</dbReference>
<protein>
    <submittedName>
        <fullName evidence="4">Transcriptional regulator family: HMG</fullName>
    </submittedName>
</protein>
<dbReference type="InterPro" id="IPR036910">
    <property type="entry name" value="HMG_box_dom_sf"/>
</dbReference>
<evidence type="ECO:0000256" key="2">
    <source>
        <dbReference type="SAM" id="MobiDB-lite"/>
    </source>
</evidence>
<dbReference type="CDD" id="cd00084">
    <property type="entry name" value="HMG-box_SF"/>
    <property type="match status" value="1"/>
</dbReference>
<dbReference type="Pfam" id="PF00505">
    <property type="entry name" value="HMG_box"/>
    <property type="match status" value="1"/>
</dbReference>
<comment type="caution">
    <text evidence="4">The sequence shown here is derived from an EMBL/GenBank/DDBJ whole genome shotgun (WGS) entry which is preliminary data.</text>
</comment>
<feature type="compositionally biased region" description="Low complexity" evidence="2">
    <location>
        <begin position="54"/>
        <end position="65"/>
    </location>
</feature>
<dbReference type="AlphaFoldDB" id="A0AAE1I9G8"/>
<dbReference type="GO" id="GO:0003677">
    <property type="term" value="F:DNA binding"/>
    <property type="evidence" value="ECO:0007669"/>
    <property type="project" value="UniProtKB-UniRule"/>
</dbReference>
<dbReference type="PROSITE" id="PS50118">
    <property type="entry name" value="HMG_BOX_2"/>
    <property type="match status" value="1"/>
</dbReference>
<feature type="DNA-binding region" description="HMG box" evidence="1">
    <location>
        <begin position="237"/>
        <end position="301"/>
    </location>
</feature>
<dbReference type="GO" id="GO:0005634">
    <property type="term" value="C:nucleus"/>
    <property type="evidence" value="ECO:0007669"/>
    <property type="project" value="UniProtKB-UniRule"/>
</dbReference>
<dbReference type="SMART" id="SM00398">
    <property type="entry name" value="HMG"/>
    <property type="match status" value="1"/>
</dbReference>
<feature type="compositionally biased region" description="Basic residues" evidence="2">
    <location>
        <begin position="66"/>
        <end position="113"/>
    </location>
</feature>
<feature type="domain" description="HMG box" evidence="3">
    <location>
        <begin position="237"/>
        <end position="301"/>
    </location>
</feature>
<dbReference type="SUPFAM" id="SSF47095">
    <property type="entry name" value="HMG-box"/>
    <property type="match status" value="1"/>
</dbReference>
<dbReference type="InterPro" id="IPR009071">
    <property type="entry name" value="HMG_box_dom"/>
</dbReference>
<dbReference type="GeneID" id="87923564"/>
<sequence>MLSSARLAALRRVLISSGAAAPWRQSTGLAARALVLRLATPSVRTISISASMRSPTAKSTTSKSKTSAKKPTTKKKTAKPKAKKPVKKPVKKAVKKKVVAKKPKKKTVKKVKKTLTPEQKERAEIKKLKEMSLLKGPTLLPETAWNVYLVDNIRGSSGSAIERAKVLSTSFKNLTETEKERLASVGNSNKIANQETKKTWVQSFPPEAIYTANLARRRLARKTDKTKLYLIHDDRLPHRSGNAFTLYLKEQYSQIGAEKATDAMRTIGGQWKSLSPSDKAPYIDRANELNKASEGQAKALREKGNKYWKEKLASPAA</sequence>
<gene>
    <name evidence="4" type="ORF">Triagg1_8776</name>
</gene>
<dbReference type="Gene3D" id="1.10.30.10">
    <property type="entry name" value="High mobility group box domain"/>
    <property type="match status" value="1"/>
</dbReference>
<accession>A0AAE1I9G8</accession>
<proteinExistence type="predicted"/>
<feature type="region of interest" description="Disordered" evidence="2">
    <location>
        <begin position="49"/>
        <end position="115"/>
    </location>
</feature>
<dbReference type="RefSeq" id="XP_062752248.1">
    <property type="nucleotide sequence ID" value="XM_062903659.1"/>
</dbReference>
<reference evidence="4" key="1">
    <citation type="submission" date="2023-11" db="EMBL/GenBank/DDBJ databases">
        <title>The genome sequences of three competitors of mushroom-forming fungi.</title>
        <authorList>
            <person name="Beijen E."/>
            <person name="Ohm R.A."/>
        </authorList>
    </citation>
    <scope>NUCLEOTIDE SEQUENCE</scope>
    <source>
        <strain evidence="4">CBS 100526</strain>
    </source>
</reference>
<dbReference type="EMBL" id="JAWRVG010000045">
    <property type="protein sequence ID" value="KAK4064960.1"/>
    <property type="molecule type" value="Genomic_DNA"/>
</dbReference>
<keyword evidence="1" id="KW-0238">DNA-binding</keyword>
<organism evidence="4 5">
    <name type="scientific">Trichoderma aggressivum f. europaeum</name>
    <dbReference type="NCBI Taxonomy" id="173218"/>
    <lineage>
        <taxon>Eukaryota</taxon>
        <taxon>Fungi</taxon>
        <taxon>Dikarya</taxon>
        <taxon>Ascomycota</taxon>
        <taxon>Pezizomycotina</taxon>
        <taxon>Sordariomycetes</taxon>
        <taxon>Hypocreomycetidae</taxon>
        <taxon>Hypocreales</taxon>
        <taxon>Hypocreaceae</taxon>
        <taxon>Trichoderma</taxon>
    </lineage>
</organism>
<evidence type="ECO:0000313" key="5">
    <source>
        <dbReference type="Proteomes" id="UP001273209"/>
    </source>
</evidence>
<keyword evidence="1" id="KW-0539">Nucleus</keyword>
<keyword evidence="5" id="KW-1185">Reference proteome</keyword>
<evidence type="ECO:0000313" key="4">
    <source>
        <dbReference type="EMBL" id="KAK4064960.1"/>
    </source>
</evidence>
<evidence type="ECO:0000256" key="1">
    <source>
        <dbReference type="PROSITE-ProRule" id="PRU00267"/>
    </source>
</evidence>
<name>A0AAE1I9G8_9HYPO</name>